<gene>
    <name evidence="1" type="ORF">FHX61_004714</name>
</gene>
<evidence type="ECO:0000313" key="1">
    <source>
        <dbReference type="EMBL" id="MBB3010038.1"/>
    </source>
</evidence>
<dbReference type="Proteomes" id="UP000578036">
    <property type="component" value="Unassembled WGS sequence"/>
</dbReference>
<proteinExistence type="predicted"/>
<sequence>MRPELPAGFRAGVLDRIGLLRAMPIPLRLVVRNLARRPGKAALSMMGIALAVG</sequence>
<reference evidence="1 2" key="1">
    <citation type="submission" date="2020-08" db="EMBL/GenBank/DDBJ databases">
        <title>Genomic Encyclopedia of Type Strains, Phase IV (KMG-V): Genome sequencing to study the core and pangenomes of soil and plant-associated prokaryotes.</title>
        <authorList>
            <person name="Whitman W."/>
        </authorList>
    </citation>
    <scope>NUCLEOTIDE SEQUENCE [LARGE SCALE GENOMIC DNA]</scope>
    <source>
        <strain evidence="1 2">SLV-2362</strain>
    </source>
</reference>
<keyword evidence="2" id="KW-1185">Reference proteome</keyword>
<evidence type="ECO:0000313" key="2">
    <source>
        <dbReference type="Proteomes" id="UP000578036"/>
    </source>
</evidence>
<accession>A0A7W4VEA9</accession>
<protein>
    <submittedName>
        <fullName evidence="1">Uncharacterized protein</fullName>
    </submittedName>
</protein>
<dbReference type="AlphaFoldDB" id="A0A7W4VEA9"/>
<organism evidence="1 2">
    <name type="scientific">Cupriavidus alkaliphilus</name>
    <dbReference type="NCBI Taxonomy" id="942866"/>
    <lineage>
        <taxon>Bacteria</taxon>
        <taxon>Pseudomonadati</taxon>
        <taxon>Pseudomonadota</taxon>
        <taxon>Betaproteobacteria</taxon>
        <taxon>Burkholderiales</taxon>
        <taxon>Burkholderiaceae</taxon>
        <taxon>Cupriavidus</taxon>
    </lineage>
</organism>
<dbReference type="RefSeq" id="WP_183300450.1">
    <property type="nucleotide sequence ID" value="NZ_JACHWF010000006.1"/>
</dbReference>
<name>A0A7W4VEA9_9BURK</name>
<dbReference type="EMBL" id="JACHWF010000006">
    <property type="protein sequence ID" value="MBB3010038.1"/>
    <property type="molecule type" value="Genomic_DNA"/>
</dbReference>
<comment type="caution">
    <text evidence="1">The sequence shown here is derived from an EMBL/GenBank/DDBJ whole genome shotgun (WGS) entry which is preliminary data.</text>
</comment>